<dbReference type="Proteomes" id="UP000996601">
    <property type="component" value="Unassembled WGS sequence"/>
</dbReference>
<reference evidence="3" key="1">
    <citation type="submission" date="2021-07" db="EMBL/GenBank/DDBJ databases">
        <title>Shinella sp. nov., a novel member of the genus Shinella from water.</title>
        <authorList>
            <person name="Deng Y."/>
        </authorList>
    </citation>
    <scope>NUCLEOTIDE SEQUENCE</scope>
    <source>
        <strain evidence="3">CPCC 100929</strain>
    </source>
</reference>
<evidence type="ECO:0000256" key="1">
    <source>
        <dbReference type="SAM" id="MobiDB-lite"/>
    </source>
</evidence>
<evidence type="ECO:0000313" key="4">
    <source>
        <dbReference type="Proteomes" id="UP000996601"/>
    </source>
</evidence>
<sequence length="85" mass="9053">MTKILNTTFAAALIAASVFGGTAAFAGGDGDYYSGVSREPTHSQKIDRFTTQSIRNGDAVTSTRSTENIGPANGDYYRGVDRNDR</sequence>
<evidence type="ECO:0000313" key="3">
    <source>
        <dbReference type="EMBL" id="MCQ4631333.1"/>
    </source>
</evidence>
<gene>
    <name evidence="3" type="ORF">GB927_014880</name>
</gene>
<accession>A0ABT1R819</accession>
<feature type="region of interest" description="Disordered" evidence="1">
    <location>
        <begin position="36"/>
        <end position="85"/>
    </location>
</feature>
<name>A0ABT1R819_9HYPH</name>
<evidence type="ECO:0000256" key="2">
    <source>
        <dbReference type="SAM" id="SignalP"/>
    </source>
</evidence>
<organism evidence="3 4">
    <name type="scientific">Shinella lacus</name>
    <dbReference type="NCBI Taxonomy" id="2654216"/>
    <lineage>
        <taxon>Bacteria</taxon>
        <taxon>Pseudomonadati</taxon>
        <taxon>Pseudomonadota</taxon>
        <taxon>Alphaproteobacteria</taxon>
        <taxon>Hyphomicrobiales</taxon>
        <taxon>Rhizobiaceae</taxon>
        <taxon>Shinella</taxon>
    </lineage>
</organism>
<feature type="signal peptide" evidence="2">
    <location>
        <begin position="1"/>
        <end position="26"/>
    </location>
</feature>
<proteinExistence type="predicted"/>
<keyword evidence="2" id="KW-0732">Signal</keyword>
<feature type="compositionally biased region" description="Basic and acidic residues" evidence="1">
    <location>
        <begin position="39"/>
        <end position="48"/>
    </location>
</feature>
<protein>
    <recommendedName>
        <fullName evidence="5">DUF680 domain-containing protein</fullName>
    </recommendedName>
</protein>
<dbReference type="EMBL" id="WHSB02000005">
    <property type="protein sequence ID" value="MCQ4631333.1"/>
    <property type="molecule type" value="Genomic_DNA"/>
</dbReference>
<evidence type="ECO:0008006" key="5">
    <source>
        <dbReference type="Google" id="ProtNLM"/>
    </source>
</evidence>
<dbReference type="RefSeq" id="WP_256117908.1">
    <property type="nucleotide sequence ID" value="NZ_WHSB02000005.1"/>
</dbReference>
<feature type="compositionally biased region" description="Polar residues" evidence="1">
    <location>
        <begin position="49"/>
        <end position="68"/>
    </location>
</feature>
<comment type="caution">
    <text evidence="3">The sequence shown here is derived from an EMBL/GenBank/DDBJ whole genome shotgun (WGS) entry which is preliminary data.</text>
</comment>
<keyword evidence="4" id="KW-1185">Reference proteome</keyword>
<feature type="chain" id="PRO_5045208621" description="DUF680 domain-containing protein" evidence="2">
    <location>
        <begin position="27"/>
        <end position="85"/>
    </location>
</feature>